<accession>A0AAE5U7T8</accession>
<evidence type="ECO:0000256" key="1">
    <source>
        <dbReference type="SAM" id="MobiDB-lite"/>
    </source>
</evidence>
<name>A0AAE5U7T8_HELPX</name>
<organism evidence="2 3">
    <name type="scientific">Helicobacter pylori</name>
    <name type="common">Campylobacter pylori</name>
    <dbReference type="NCBI Taxonomy" id="210"/>
    <lineage>
        <taxon>Bacteria</taxon>
        <taxon>Pseudomonadati</taxon>
        <taxon>Campylobacterota</taxon>
        <taxon>Epsilonproteobacteria</taxon>
        <taxon>Campylobacterales</taxon>
        <taxon>Helicobacteraceae</taxon>
        <taxon>Helicobacter</taxon>
    </lineage>
</organism>
<evidence type="ECO:0000313" key="3">
    <source>
        <dbReference type="Proteomes" id="UP000220501"/>
    </source>
</evidence>
<evidence type="ECO:0000313" key="2">
    <source>
        <dbReference type="EMBL" id="PDX08923.1"/>
    </source>
</evidence>
<comment type="caution">
    <text evidence="2">The sequence shown here is derived from an EMBL/GenBank/DDBJ whole genome shotgun (WGS) entry which is preliminary data.</text>
</comment>
<protein>
    <submittedName>
        <fullName evidence="2">Uncharacterized protein</fullName>
    </submittedName>
</protein>
<sequence length="74" mass="8641">MTYFKPLIKNFELFNALIQVSIAKGSLNFKTIHDKNTKPTCNTNHFRLHAHKQNHEAKPSATLEQRKAQRPFCF</sequence>
<reference evidence="2 3" key="1">
    <citation type="journal article" date="2017" name="Gut Pathog.">
        <title>Phylogenomics of Colombian Helicobacter pylori isolates.</title>
        <authorList>
            <person name="Gutierrez-Escobar A.J."/>
            <person name="Trujillo E."/>
            <person name="Acevedo O."/>
            <person name="Bravo M.M."/>
        </authorList>
    </citation>
    <scope>NUCLEOTIDE SEQUENCE [LARGE SCALE GENOMIC DNA]</scope>
    <source>
        <strain evidence="2 3">22366</strain>
    </source>
</reference>
<proteinExistence type="predicted"/>
<gene>
    <name evidence="2" type="ORF">BB406_02625</name>
</gene>
<dbReference type="AlphaFoldDB" id="A0AAE5U7T8"/>
<dbReference type="EMBL" id="MBIN01000024">
    <property type="protein sequence ID" value="PDX08923.1"/>
    <property type="molecule type" value="Genomic_DNA"/>
</dbReference>
<feature type="region of interest" description="Disordered" evidence="1">
    <location>
        <begin position="52"/>
        <end position="74"/>
    </location>
</feature>
<dbReference type="Proteomes" id="UP000220501">
    <property type="component" value="Unassembled WGS sequence"/>
</dbReference>